<feature type="domain" description="ABC transmembrane type-1" evidence="8">
    <location>
        <begin position="71"/>
        <end position="261"/>
    </location>
</feature>
<feature type="transmembrane region" description="Helical" evidence="7">
    <location>
        <begin position="9"/>
        <end position="31"/>
    </location>
</feature>
<evidence type="ECO:0000256" key="3">
    <source>
        <dbReference type="ARBA" id="ARBA00022475"/>
    </source>
</evidence>
<dbReference type="PANTHER" id="PTHR43744">
    <property type="entry name" value="ABC TRANSPORTER PERMEASE PROTEIN MG189-RELATED-RELATED"/>
    <property type="match status" value="1"/>
</dbReference>
<name>A0A840XL27_9PROT</name>
<organism evidence="9 10">
    <name type="scientific">Neoroseomonas alkaliterrae</name>
    <dbReference type="NCBI Taxonomy" id="1452450"/>
    <lineage>
        <taxon>Bacteria</taxon>
        <taxon>Pseudomonadati</taxon>
        <taxon>Pseudomonadota</taxon>
        <taxon>Alphaproteobacteria</taxon>
        <taxon>Acetobacterales</taxon>
        <taxon>Acetobacteraceae</taxon>
        <taxon>Neoroseomonas</taxon>
    </lineage>
</organism>
<evidence type="ECO:0000313" key="10">
    <source>
        <dbReference type="Proteomes" id="UP000562254"/>
    </source>
</evidence>
<keyword evidence="2 7" id="KW-0813">Transport</keyword>
<evidence type="ECO:0000256" key="6">
    <source>
        <dbReference type="ARBA" id="ARBA00023136"/>
    </source>
</evidence>
<dbReference type="Pfam" id="PF00528">
    <property type="entry name" value="BPD_transp_1"/>
    <property type="match status" value="1"/>
</dbReference>
<keyword evidence="9" id="KW-0762">Sugar transport</keyword>
<dbReference type="GO" id="GO:0005886">
    <property type="term" value="C:plasma membrane"/>
    <property type="evidence" value="ECO:0007669"/>
    <property type="project" value="UniProtKB-SubCell"/>
</dbReference>
<dbReference type="InterPro" id="IPR035906">
    <property type="entry name" value="MetI-like_sf"/>
</dbReference>
<evidence type="ECO:0000256" key="1">
    <source>
        <dbReference type="ARBA" id="ARBA00004651"/>
    </source>
</evidence>
<dbReference type="CDD" id="cd06261">
    <property type="entry name" value="TM_PBP2"/>
    <property type="match status" value="1"/>
</dbReference>
<keyword evidence="5 7" id="KW-1133">Transmembrane helix</keyword>
<evidence type="ECO:0000256" key="5">
    <source>
        <dbReference type="ARBA" id="ARBA00022989"/>
    </source>
</evidence>
<evidence type="ECO:0000256" key="7">
    <source>
        <dbReference type="RuleBase" id="RU363032"/>
    </source>
</evidence>
<comment type="similarity">
    <text evidence="7">Belongs to the binding-protein-dependent transport system permease family.</text>
</comment>
<evidence type="ECO:0000256" key="2">
    <source>
        <dbReference type="ARBA" id="ARBA00022448"/>
    </source>
</evidence>
<dbReference type="InterPro" id="IPR000515">
    <property type="entry name" value="MetI-like"/>
</dbReference>
<dbReference type="Gene3D" id="1.10.3720.10">
    <property type="entry name" value="MetI-like"/>
    <property type="match status" value="1"/>
</dbReference>
<proteinExistence type="inferred from homology"/>
<dbReference type="GO" id="GO:0055085">
    <property type="term" value="P:transmembrane transport"/>
    <property type="evidence" value="ECO:0007669"/>
    <property type="project" value="InterPro"/>
</dbReference>
<dbReference type="PANTHER" id="PTHR43744:SF3">
    <property type="entry name" value="LACTOSE TRANSPORT SYSTEM PERMEASE PROTEIN LACG"/>
    <property type="match status" value="1"/>
</dbReference>
<comment type="caution">
    <text evidence="9">The sequence shown here is derived from an EMBL/GenBank/DDBJ whole genome shotgun (WGS) entry which is preliminary data.</text>
</comment>
<keyword evidence="6 7" id="KW-0472">Membrane</keyword>
<sequence>MRRGLVPRLLAHAVLLLGAVVMLAPFVWMLLTSIRPAEEVFGAVFNPIPGRFAAPENYARAWNEGNLPRAMLNGAIVCLGILAVQLLAAIPASFALAKLRFRGRGMLFGLVLFGLCVPIQVPALPLYLGLAHAGLLDTYFALMAPFFLTVFGMFLFRQFFRAYPDEVLDAARLDGMGEFEIVWRLATPAALPAIAAFSVFSVVAHWNDLYWPLIVVTSSELATPPLGILAFRDTESGGNYGALMAGAALVTAPLVLAFLVARRAFLRGITMTGLR</sequence>
<evidence type="ECO:0000256" key="4">
    <source>
        <dbReference type="ARBA" id="ARBA00022692"/>
    </source>
</evidence>
<reference evidence="9 10" key="1">
    <citation type="submission" date="2020-08" db="EMBL/GenBank/DDBJ databases">
        <title>Genomic Encyclopedia of Type Strains, Phase IV (KMG-IV): sequencing the most valuable type-strain genomes for metagenomic binning, comparative biology and taxonomic classification.</title>
        <authorList>
            <person name="Goeker M."/>
        </authorList>
    </citation>
    <scope>NUCLEOTIDE SEQUENCE [LARGE SCALE GENOMIC DNA]</scope>
    <source>
        <strain evidence="9 10">DSM 25895</strain>
    </source>
</reference>
<feature type="transmembrane region" description="Helical" evidence="7">
    <location>
        <begin position="181"/>
        <end position="206"/>
    </location>
</feature>
<gene>
    <name evidence="9" type="ORF">FHS88_001440</name>
</gene>
<dbReference type="Proteomes" id="UP000562254">
    <property type="component" value="Unassembled WGS sequence"/>
</dbReference>
<evidence type="ECO:0000259" key="8">
    <source>
        <dbReference type="PROSITE" id="PS50928"/>
    </source>
</evidence>
<keyword evidence="3" id="KW-1003">Cell membrane</keyword>
<accession>A0A840XL27</accession>
<comment type="subcellular location">
    <subcellularLocation>
        <location evidence="1 7">Cell membrane</location>
        <topology evidence="1 7">Multi-pass membrane protein</topology>
    </subcellularLocation>
</comment>
<dbReference type="AlphaFoldDB" id="A0A840XL27"/>
<feature type="transmembrane region" description="Helical" evidence="7">
    <location>
        <begin position="139"/>
        <end position="160"/>
    </location>
</feature>
<keyword evidence="4 7" id="KW-0812">Transmembrane</keyword>
<keyword evidence="10" id="KW-1185">Reference proteome</keyword>
<evidence type="ECO:0000313" key="9">
    <source>
        <dbReference type="EMBL" id="MBB5689315.1"/>
    </source>
</evidence>
<dbReference type="EMBL" id="JACIJE010000003">
    <property type="protein sequence ID" value="MBB5689315.1"/>
    <property type="molecule type" value="Genomic_DNA"/>
</dbReference>
<dbReference type="RefSeq" id="WP_184482981.1">
    <property type="nucleotide sequence ID" value="NZ_JAAEDJ010000031.1"/>
</dbReference>
<feature type="transmembrane region" description="Helical" evidence="7">
    <location>
        <begin position="240"/>
        <end position="261"/>
    </location>
</feature>
<protein>
    <submittedName>
        <fullName evidence="9">Multiple sugar transport system permease protein</fullName>
    </submittedName>
</protein>
<feature type="transmembrane region" description="Helical" evidence="7">
    <location>
        <begin position="70"/>
        <end position="94"/>
    </location>
</feature>
<feature type="transmembrane region" description="Helical" evidence="7">
    <location>
        <begin position="106"/>
        <end position="127"/>
    </location>
</feature>
<dbReference type="SUPFAM" id="SSF161098">
    <property type="entry name" value="MetI-like"/>
    <property type="match status" value="1"/>
</dbReference>
<dbReference type="PROSITE" id="PS50928">
    <property type="entry name" value="ABC_TM1"/>
    <property type="match status" value="1"/>
</dbReference>